<feature type="region of interest" description="Disordered" evidence="1">
    <location>
        <begin position="1"/>
        <end position="24"/>
    </location>
</feature>
<name>A0ABZ2LTP7_9BACT</name>
<protein>
    <submittedName>
        <fullName evidence="2">Uncharacterized protein</fullName>
    </submittedName>
</protein>
<reference evidence="2 3" key="1">
    <citation type="submission" date="2021-12" db="EMBL/GenBank/DDBJ databases">
        <title>Discovery of the Pendulisporaceae a myxobacterial family with distinct sporulation behavior and unique specialized metabolism.</title>
        <authorList>
            <person name="Garcia R."/>
            <person name="Popoff A."/>
            <person name="Bader C.D."/>
            <person name="Loehr J."/>
            <person name="Walesch S."/>
            <person name="Walt C."/>
            <person name="Boldt J."/>
            <person name="Bunk B."/>
            <person name="Haeckl F.J.F.P.J."/>
            <person name="Gunesch A.P."/>
            <person name="Birkelbach J."/>
            <person name="Nuebel U."/>
            <person name="Pietschmann T."/>
            <person name="Bach T."/>
            <person name="Mueller R."/>
        </authorList>
    </citation>
    <scope>NUCLEOTIDE SEQUENCE [LARGE SCALE GENOMIC DNA]</scope>
    <source>
        <strain evidence="2 3">MSr11954</strain>
    </source>
</reference>
<dbReference type="RefSeq" id="WP_394823906.1">
    <property type="nucleotide sequence ID" value="NZ_CP089984.1"/>
</dbReference>
<dbReference type="Gene3D" id="3.40.50.1820">
    <property type="entry name" value="alpha/beta hydrolase"/>
    <property type="match status" value="1"/>
</dbReference>
<dbReference type="InterPro" id="IPR029058">
    <property type="entry name" value="AB_hydrolase_fold"/>
</dbReference>
<gene>
    <name evidence="2" type="ORF">LZC94_41485</name>
</gene>
<organism evidence="2 3">
    <name type="scientific">Pendulispora albinea</name>
    <dbReference type="NCBI Taxonomy" id="2741071"/>
    <lineage>
        <taxon>Bacteria</taxon>
        <taxon>Pseudomonadati</taxon>
        <taxon>Myxococcota</taxon>
        <taxon>Myxococcia</taxon>
        <taxon>Myxococcales</taxon>
        <taxon>Sorangiineae</taxon>
        <taxon>Pendulisporaceae</taxon>
        <taxon>Pendulispora</taxon>
    </lineage>
</organism>
<dbReference type="SUPFAM" id="SSF53474">
    <property type="entry name" value="alpha/beta-Hydrolases"/>
    <property type="match status" value="1"/>
</dbReference>
<dbReference type="Proteomes" id="UP001370348">
    <property type="component" value="Chromosome"/>
</dbReference>
<keyword evidence="3" id="KW-1185">Reference proteome</keyword>
<evidence type="ECO:0000313" key="2">
    <source>
        <dbReference type="EMBL" id="WXB14286.1"/>
    </source>
</evidence>
<evidence type="ECO:0000313" key="3">
    <source>
        <dbReference type="Proteomes" id="UP001370348"/>
    </source>
</evidence>
<evidence type="ECO:0000256" key="1">
    <source>
        <dbReference type="SAM" id="MobiDB-lite"/>
    </source>
</evidence>
<accession>A0ABZ2LTP7</accession>
<sequence length="257" mass="27706">MGSAGSVALAAPGKSAESDEPWCEAQTETLPDDVCYFDGGAGKSGAAGKSGQRRTLVVFLHGVIPPNTTWQWTQHRALVREAKQLGFAVLMPRAPRRSYGRKGELYSWPTAVAAQRVEEDGLVESWSRAQKLVESRDGRFDEVFVIGFSSGAYYASSLALRGRLDVDGYAFLAGGTSGRATATARKPIYVGVSARDKQTAPDARGLGGALTRWGWPHRVREEAVGHTVADVHMAHALGYLRSQPHADHAGIDRKNTD</sequence>
<proteinExistence type="predicted"/>
<dbReference type="EMBL" id="CP089984">
    <property type="protein sequence ID" value="WXB14286.1"/>
    <property type="molecule type" value="Genomic_DNA"/>
</dbReference>